<dbReference type="RefSeq" id="WP_169362980.1">
    <property type="nucleotide sequence ID" value="NZ_JAAVJL010000001.1"/>
</dbReference>
<reference evidence="2 3" key="1">
    <citation type="submission" date="2020-03" db="EMBL/GenBank/DDBJ databases">
        <title>Draft Genome Sequence of 2-Methylisoborneol Producing Pseudanabaena yagii Strain GIHE-NHR1 Isolated from North Han River in South Korea.</title>
        <authorList>
            <person name="Jeong J."/>
        </authorList>
    </citation>
    <scope>NUCLEOTIDE SEQUENCE [LARGE SCALE GENOMIC DNA]</scope>
    <source>
        <strain evidence="2 3">GIHE-NHR1</strain>
    </source>
</reference>
<protein>
    <submittedName>
        <fullName evidence="2">Uncharacterized protein</fullName>
    </submittedName>
</protein>
<proteinExistence type="predicted"/>
<evidence type="ECO:0000313" key="2">
    <source>
        <dbReference type="EMBL" id="NMF58030.1"/>
    </source>
</evidence>
<feature type="coiled-coil region" evidence="1">
    <location>
        <begin position="72"/>
        <end position="99"/>
    </location>
</feature>
<accession>A0ABX1LRA5</accession>
<dbReference type="Proteomes" id="UP000738376">
    <property type="component" value="Unassembled WGS sequence"/>
</dbReference>
<comment type="caution">
    <text evidence="2">The sequence shown here is derived from an EMBL/GenBank/DDBJ whole genome shotgun (WGS) entry which is preliminary data.</text>
</comment>
<keyword evidence="1" id="KW-0175">Coiled coil</keyword>
<keyword evidence="3" id="KW-1185">Reference proteome</keyword>
<sequence length="202" mass="23268">MAMLLRIDQDIQDIQKAIADVISRIDTIHLEYAQAIAQAAKQQILLATFNFCTQKRPEAFLALSLSERQKLQEALRQTIQSLSDQMQKTLEECDRESRTNQESLDLLLSKSLNESMETLNQLFVKHKILSVDDSQAKDDKSAQISIRLTEIEFTDRQVMSCRGELRVLSARLTHLHKELEKKNQQRTIAEAELAWRSAWIEA</sequence>
<evidence type="ECO:0000256" key="1">
    <source>
        <dbReference type="SAM" id="Coils"/>
    </source>
</evidence>
<dbReference type="EMBL" id="JAAVJL010000001">
    <property type="protein sequence ID" value="NMF58030.1"/>
    <property type="molecule type" value="Genomic_DNA"/>
</dbReference>
<feature type="coiled-coil region" evidence="1">
    <location>
        <begin position="165"/>
        <end position="192"/>
    </location>
</feature>
<gene>
    <name evidence="2" type="ORF">HC246_08335</name>
</gene>
<name>A0ABX1LRA5_9CYAN</name>
<evidence type="ECO:0000313" key="3">
    <source>
        <dbReference type="Proteomes" id="UP000738376"/>
    </source>
</evidence>
<organism evidence="2 3">
    <name type="scientific">Pseudanabaena yagii GIHE-NHR1</name>
    <dbReference type="NCBI Taxonomy" id="2722753"/>
    <lineage>
        <taxon>Bacteria</taxon>
        <taxon>Bacillati</taxon>
        <taxon>Cyanobacteriota</taxon>
        <taxon>Cyanophyceae</taxon>
        <taxon>Pseudanabaenales</taxon>
        <taxon>Pseudanabaenaceae</taxon>
        <taxon>Pseudanabaena</taxon>
        <taxon>Pseudanabaena yagii</taxon>
    </lineage>
</organism>